<name>A0A4Q9Y2G1_9LACO</name>
<evidence type="ECO:0000256" key="6">
    <source>
        <dbReference type="ARBA" id="ARBA00022679"/>
    </source>
</evidence>
<dbReference type="SUPFAM" id="SSF52794">
    <property type="entry name" value="PTS system IIB component-like"/>
    <property type="match status" value="1"/>
</dbReference>
<evidence type="ECO:0000256" key="4">
    <source>
        <dbReference type="ARBA" id="ARBA00022553"/>
    </source>
</evidence>
<keyword evidence="5" id="KW-0762">Sugar transport</keyword>
<keyword evidence="9 11" id="KW-1133">Transmembrane helix</keyword>
<evidence type="ECO:0000256" key="3">
    <source>
        <dbReference type="ARBA" id="ARBA00022475"/>
    </source>
</evidence>
<dbReference type="SUPFAM" id="SSF55804">
    <property type="entry name" value="Phoshotransferase/anion transport protein"/>
    <property type="match status" value="1"/>
</dbReference>
<feature type="transmembrane region" description="Helical" evidence="11">
    <location>
        <begin position="567"/>
        <end position="597"/>
    </location>
</feature>
<sequence>MDLTKATSLDLITVGEDITTKQEAFSFLTEKLYQAGKITSKEAFLKAIYERESESVTGLENGIAIPHGKSDTVKQAAFTVLKTAAPVSDYESLQPNNQVQLIFLLAIPTAEAGTTHLDILSELATRLADVDYRNQLMTASTAGELFQLLGTRVGLENNGDSKVVATTEQSLVAITACAAGIAHTYMAAESLNKAAAARNIEIHVEKQGAKGVEDRITMNQIKRASGVILAHDVRLKDLERFKGLPMVDVPVAEPIKNTDAVLDKILNKARDYHPENQSKIDDEPIDDQTSIWTEIKDSVLTGISYIIPIIIAGGMISAIAVMISQGFGLQSMINDPKSWLAILKTLGSNMLGTLMVPVLSAYMAYSIADKPALGPGFAGGLAANTIASGFLGGMLAGLLAGYLMKWMKKHIHSDGAFAGVITFWVYPVIGTLIVAVLMLFVVGQPVAWLNQALINWLNGLAGANALLLGAVIGGMVSFDLGGPVNKAAYAFCLGAMANGNFVPYCVFASVKMVSAFSISAACLLRKDLFTDEERQVGNQTWILGLAGITEGAIPFAMADPIRAIGSFIVGSVVTGGIVAYYAIGLNVPGAGIFSMFLLKGGIGGLMNPLIWLGAALLGALISTILLILLRKQKLNKKWHGIKREFLY</sequence>
<dbReference type="PROSITE" id="PS51099">
    <property type="entry name" value="PTS_EIIB_TYPE_2"/>
    <property type="match status" value="1"/>
</dbReference>
<dbReference type="GO" id="GO:0005351">
    <property type="term" value="F:carbohydrate:proton symporter activity"/>
    <property type="evidence" value="ECO:0007669"/>
    <property type="project" value="InterPro"/>
</dbReference>
<protein>
    <submittedName>
        <fullName evidence="15">PTS 2-O-a-mannosyl-D-glycerate transporter subunit IIABC</fullName>
    </submittedName>
</protein>
<feature type="transmembrane region" description="Helical" evidence="11">
    <location>
        <begin position="541"/>
        <end position="558"/>
    </location>
</feature>
<dbReference type="InterPro" id="IPR003352">
    <property type="entry name" value="PTS_EIIC"/>
</dbReference>
<reference evidence="15 16" key="1">
    <citation type="submission" date="2019-01" db="EMBL/GenBank/DDBJ databases">
        <title>Draft genome sequence of Lactobacillus paraplantarum OSY-TC318, a Producer of the novel lantibiotic Paraplantaracin TC318.</title>
        <authorList>
            <person name="Hussein W.E."/>
            <person name="Huang E."/>
            <person name="Yousef A.E."/>
        </authorList>
    </citation>
    <scope>NUCLEOTIDE SEQUENCE [LARGE SCALE GENOMIC DNA]</scope>
    <source>
        <strain evidence="15 16">OSY-TC318</strain>
    </source>
</reference>
<dbReference type="InterPro" id="IPR050864">
    <property type="entry name" value="Bacterial_PTS_Sugar_Transport"/>
</dbReference>
<evidence type="ECO:0000256" key="5">
    <source>
        <dbReference type="ARBA" id="ARBA00022597"/>
    </source>
</evidence>
<dbReference type="GO" id="GO:0009401">
    <property type="term" value="P:phosphoenolpyruvate-dependent sugar phosphotransferase system"/>
    <property type="evidence" value="ECO:0007669"/>
    <property type="project" value="UniProtKB-KW"/>
</dbReference>
<dbReference type="InterPro" id="IPR003501">
    <property type="entry name" value="PTS_EIIB_2/3"/>
</dbReference>
<dbReference type="NCBIfam" id="TIGR00829">
    <property type="entry name" value="FRU"/>
    <property type="match status" value="1"/>
</dbReference>
<keyword evidence="10 11" id="KW-0472">Membrane</keyword>
<evidence type="ECO:0000313" key="15">
    <source>
        <dbReference type="EMBL" id="TBX37705.1"/>
    </source>
</evidence>
<comment type="subcellular location">
    <subcellularLocation>
        <location evidence="1">Cell inner membrane</location>
        <topology evidence="1">Multi-pass membrane protein</topology>
    </subcellularLocation>
</comment>
<dbReference type="CDD" id="cd00211">
    <property type="entry name" value="PTS_IIA_fru"/>
    <property type="match status" value="1"/>
</dbReference>
<dbReference type="NCBIfam" id="NF007293">
    <property type="entry name" value="PRK09765.1"/>
    <property type="match status" value="1"/>
</dbReference>
<organism evidence="15 16">
    <name type="scientific">Lactiplantibacillus paraplantarum</name>
    <dbReference type="NCBI Taxonomy" id="60520"/>
    <lineage>
        <taxon>Bacteria</taxon>
        <taxon>Bacillati</taxon>
        <taxon>Bacillota</taxon>
        <taxon>Bacilli</taxon>
        <taxon>Lactobacillales</taxon>
        <taxon>Lactobacillaceae</taxon>
        <taxon>Lactiplantibacillus</taxon>
    </lineage>
</organism>
<accession>A0A4Q9Y2G1</accession>
<dbReference type="Pfam" id="PF00359">
    <property type="entry name" value="PTS_EIIA_2"/>
    <property type="match status" value="1"/>
</dbReference>
<evidence type="ECO:0000256" key="2">
    <source>
        <dbReference type="ARBA" id="ARBA00022448"/>
    </source>
</evidence>
<feature type="transmembrane region" description="Helical" evidence="11">
    <location>
        <begin position="377"/>
        <end position="404"/>
    </location>
</feature>
<feature type="transmembrane region" description="Helical" evidence="11">
    <location>
        <begin position="416"/>
        <end position="441"/>
    </location>
</feature>
<feature type="domain" description="PTS EIIB type-2" evidence="13">
    <location>
        <begin position="171"/>
        <end position="267"/>
    </location>
</feature>
<dbReference type="InterPro" id="IPR013014">
    <property type="entry name" value="PTS_EIIC_2"/>
</dbReference>
<feature type="transmembrane region" description="Helical" evidence="11">
    <location>
        <begin position="609"/>
        <end position="629"/>
    </location>
</feature>
<dbReference type="InterPro" id="IPR006327">
    <property type="entry name" value="PTS_IIC_fruc"/>
</dbReference>
<dbReference type="PROSITE" id="PS51104">
    <property type="entry name" value="PTS_EIIC_TYPE_2"/>
    <property type="match status" value="1"/>
</dbReference>
<dbReference type="GO" id="GO:0090563">
    <property type="term" value="F:protein-phosphocysteine-sugar phosphotransferase activity"/>
    <property type="evidence" value="ECO:0007669"/>
    <property type="project" value="TreeGrafter"/>
</dbReference>
<dbReference type="InterPro" id="IPR002178">
    <property type="entry name" value="PTS_EIIA_type-2_dom"/>
</dbReference>
<dbReference type="InterPro" id="IPR016152">
    <property type="entry name" value="PTrfase/Anion_transptr"/>
</dbReference>
<comment type="caution">
    <text evidence="15">The sequence shown here is derived from an EMBL/GenBank/DDBJ whole genome shotgun (WGS) entry which is preliminary data.</text>
</comment>
<gene>
    <name evidence="15" type="primary">mngA</name>
    <name evidence="15" type="ORF">EUZ87_14900</name>
</gene>
<evidence type="ECO:0000256" key="1">
    <source>
        <dbReference type="ARBA" id="ARBA00004429"/>
    </source>
</evidence>
<dbReference type="NCBIfam" id="TIGR01427">
    <property type="entry name" value="PTS_IIC_fructo"/>
    <property type="match status" value="1"/>
</dbReference>
<dbReference type="InterPro" id="IPR013011">
    <property type="entry name" value="PTS_EIIB_2"/>
</dbReference>
<evidence type="ECO:0000256" key="9">
    <source>
        <dbReference type="ARBA" id="ARBA00022989"/>
    </source>
</evidence>
<feature type="domain" description="PTS EIIC type-2" evidence="14">
    <location>
        <begin position="295"/>
        <end position="624"/>
    </location>
</feature>
<dbReference type="InterPro" id="IPR003353">
    <property type="entry name" value="PTS_IIB_fruc"/>
</dbReference>
<keyword evidence="6" id="KW-0808">Transferase</keyword>
<dbReference type="GO" id="GO:0005886">
    <property type="term" value="C:plasma membrane"/>
    <property type="evidence" value="ECO:0007669"/>
    <property type="project" value="UniProtKB-SubCell"/>
</dbReference>
<evidence type="ECO:0000259" key="12">
    <source>
        <dbReference type="PROSITE" id="PS51094"/>
    </source>
</evidence>
<proteinExistence type="predicted"/>
<evidence type="ECO:0000313" key="16">
    <source>
        <dbReference type="Proteomes" id="UP000292648"/>
    </source>
</evidence>
<dbReference type="PANTHER" id="PTHR30505:SF28">
    <property type="entry name" value="PTS SYSTEM 2-O-ALPHA-MANNOSYL-D-GLYCERATE-SPECIFIC EIIABC COMPONENT"/>
    <property type="match status" value="1"/>
</dbReference>
<feature type="domain" description="PTS EIIA type-2" evidence="12">
    <location>
        <begin position="5"/>
        <end position="152"/>
    </location>
</feature>
<dbReference type="AlphaFoldDB" id="A0A4Q9Y2G1"/>
<dbReference type="Pfam" id="PF02378">
    <property type="entry name" value="PTS_EIIC"/>
    <property type="match status" value="1"/>
</dbReference>
<dbReference type="Gene3D" id="3.40.50.2300">
    <property type="match status" value="1"/>
</dbReference>
<keyword evidence="4" id="KW-0597">Phosphoprotein</keyword>
<evidence type="ECO:0000259" key="13">
    <source>
        <dbReference type="PROSITE" id="PS51099"/>
    </source>
</evidence>
<dbReference type="EMBL" id="SEHH01000135">
    <property type="protein sequence ID" value="TBX37705.1"/>
    <property type="molecule type" value="Genomic_DNA"/>
</dbReference>
<keyword evidence="7" id="KW-0598">Phosphotransferase system</keyword>
<feature type="transmembrane region" description="Helical" evidence="11">
    <location>
        <begin position="305"/>
        <end position="329"/>
    </location>
</feature>
<dbReference type="InterPro" id="IPR004715">
    <property type="entry name" value="PTS_IIA_fruc"/>
</dbReference>
<dbReference type="GO" id="GO:0022877">
    <property type="term" value="F:protein-N(PI)-phosphohistidine-fructose phosphotransferase system transporter activity"/>
    <property type="evidence" value="ECO:0007669"/>
    <property type="project" value="InterPro"/>
</dbReference>
<dbReference type="NCBIfam" id="TIGR00848">
    <property type="entry name" value="fruA"/>
    <property type="match status" value="1"/>
</dbReference>
<evidence type="ECO:0000256" key="7">
    <source>
        <dbReference type="ARBA" id="ARBA00022683"/>
    </source>
</evidence>
<feature type="transmembrane region" description="Helical" evidence="11">
    <location>
        <begin position="341"/>
        <end position="365"/>
    </location>
</feature>
<keyword evidence="8 11" id="KW-0812">Transmembrane</keyword>
<dbReference type="CDD" id="cd05569">
    <property type="entry name" value="PTS_IIB_fructose"/>
    <property type="match status" value="1"/>
</dbReference>
<feature type="transmembrane region" description="Helical" evidence="11">
    <location>
        <begin position="461"/>
        <end position="480"/>
    </location>
</feature>
<dbReference type="Proteomes" id="UP000292648">
    <property type="component" value="Unassembled WGS sequence"/>
</dbReference>
<evidence type="ECO:0000256" key="10">
    <source>
        <dbReference type="ARBA" id="ARBA00023136"/>
    </source>
</evidence>
<keyword evidence="2" id="KW-0813">Transport</keyword>
<dbReference type="Pfam" id="PF02302">
    <property type="entry name" value="PTS_IIB"/>
    <property type="match status" value="1"/>
</dbReference>
<keyword evidence="3" id="KW-1003">Cell membrane</keyword>
<dbReference type="PANTHER" id="PTHR30505">
    <property type="entry name" value="FRUCTOSE-LIKE PERMEASE"/>
    <property type="match status" value="1"/>
</dbReference>
<dbReference type="InterPro" id="IPR036095">
    <property type="entry name" value="PTS_EIIB-like_sf"/>
</dbReference>
<dbReference type="PROSITE" id="PS51094">
    <property type="entry name" value="PTS_EIIA_TYPE_2"/>
    <property type="match status" value="1"/>
</dbReference>
<dbReference type="Gene3D" id="3.40.930.10">
    <property type="entry name" value="Mannitol-specific EII, Chain A"/>
    <property type="match status" value="1"/>
</dbReference>
<evidence type="ECO:0000256" key="8">
    <source>
        <dbReference type="ARBA" id="ARBA00022692"/>
    </source>
</evidence>
<evidence type="ECO:0000259" key="14">
    <source>
        <dbReference type="PROSITE" id="PS51104"/>
    </source>
</evidence>
<evidence type="ECO:0000256" key="11">
    <source>
        <dbReference type="SAM" id="Phobius"/>
    </source>
</evidence>